<keyword evidence="1 2" id="KW-0443">Lipid metabolism</keyword>
<dbReference type="RefSeq" id="WP_322777103.1">
    <property type="nucleotide sequence ID" value="NZ_JARJFB010000094.1"/>
</dbReference>
<feature type="short sequence motif" description="GXGXXG" evidence="2">
    <location>
        <begin position="25"/>
        <end position="30"/>
    </location>
</feature>
<name>A0ABU5NDH4_9RICK</name>
<dbReference type="InterPro" id="IPR002641">
    <property type="entry name" value="PNPLA_dom"/>
</dbReference>
<dbReference type="Gene3D" id="3.40.1090.10">
    <property type="entry name" value="Cytosolic phospholipase A2 catalytic domain"/>
    <property type="match status" value="1"/>
</dbReference>
<accession>A0ABU5NDH4</accession>
<keyword evidence="2" id="KW-0378">Hydrolase</keyword>
<keyword evidence="2" id="KW-0442">Lipid degradation</keyword>
<keyword evidence="6" id="KW-1185">Reference proteome</keyword>
<dbReference type="SUPFAM" id="SSF52151">
    <property type="entry name" value="FabD/lysophospholipase-like"/>
    <property type="match status" value="1"/>
</dbReference>
<dbReference type="PANTHER" id="PTHR46394:SF1">
    <property type="entry name" value="PNPLA DOMAIN-CONTAINING PROTEIN"/>
    <property type="match status" value="1"/>
</dbReference>
<feature type="compositionally biased region" description="Polar residues" evidence="3">
    <location>
        <begin position="593"/>
        <end position="609"/>
    </location>
</feature>
<sequence>MAKYSYLSELKRAQNEPFKYAAFSGGGAKGAIYSGVHEELERSGVLAGLEAVAGSSAGAMTAGLIATGISAEDFKKLSNETNFEKLLGEGFIVNKDGKPLYQLMHDTISNNVINYLKDKDIMDICNVRMESITSEITKLQNDSSPSALEELKILKEKQTKLQSIIDSNGVQFTEMNKRAQESGTIYFKDLDLLHLIDPIKFKDLVITATNRGTGELTIFDARKTPDVEIALACRASASIPIVFEPVKINGVEYVDGGYRDNLPQKYFDGQDQSPDVEDITDSNKEIEKSKKKGRTLALAFGSDSRDNEAHIAVYSAQEKISNPGMIMKFLMDVVFKFLAKVGGNFEYSKETNKTYEGLRDNALNAVILDTKDVGTLSFAEAQRNAEYLHIKGSIQTGRHFENHGIGTKPDLNLDRKEFMLKIFEETQNNGIVSKWKDKVLGGKQEKSNDLLSFCKPEAWEGKSKTEVLSGFIATAATSRSDGKLTSETASMKKIVDILNEPSTPSVIKKDFIALLKLDVKQEKGQTKAASIVAYKFKASDFDGLLNKMEQDKSKSKSKPQIKKRETITLNSSKKRKNVVGDILSSKRPKSNTEKVLQSSKTDIGTKTRG</sequence>
<evidence type="ECO:0000256" key="1">
    <source>
        <dbReference type="ARBA" id="ARBA00023098"/>
    </source>
</evidence>
<feature type="short sequence motif" description="GXSXG" evidence="2">
    <location>
        <begin position="54"/>
        <end position="58"/>
    </location>
</feature>
<feature type="domain" description="PNPLA" evidence="4">
    <location>
        <begin position="21"/>
        <end position="268"/>
    </location>
</feature>
<dbReference type="PROSITE" id="PS51635">
    <property type="entry name" value="PNPLA"/>
    <property type="match status" value="1"/>
</dbReference>
<evidence type="ECO:0000313" key="6">
    <source>
        <dbReference type="Proteomes" id="UP001291687"/>
    </source>
</evidence>
<evidence type="ECO:0000256" key="3">
    <source>
        <dbReference type="SAM" id="MobiDB-lite"/>
    </source>
</evidence>
<evidence type="ECO:0000313" key="5">
    <source>
        <dbReference type="EMBL" id="MEA0971200.1"/>
    </source>
</evidence>
<dbReference type="Proteomes" id="UP001291687">
    <property type="component" value="Unassembled WGS sequence"/>
</dbReference>
<evidence type="ECO:0000259" key="4">
    <source>
        <dbReference type="PROSITE" id="PS51635"/>
    </source>
</evidence>
<feature type="region of interest" description="Disordered" evidence="3">
    <location>
        <begin position="549"/>
        <end position="609"/>
    </location>
</feature>
<feature type="active site" description="Nucleophile" evidence="2">
    <location>
        <position position="56"/>
    </location>
</feature>
<proteinExistence type="predicted"/>
<evidence type="ECO:0000256" key="2">
    <source>
        <dbReference type="PROSITE-ProRule" id="PRU01161"/>
    </source>
</evidence>
<dbReference type="InterPro" id="IPR052580">
    <property type="entry name" value="Lipid_Hydrolase"/>
</dbReference>
<protein>
    <submittedName>
        <fullName evidence="5">Patatin-like phospholipase</fullName>
    </submittedName>
</protein>
<dbReference type="EMBL" id="JARJFB010000094">
    <property type="protein sequence ID" value="MEA0971200.1"/>
    <property type="molecule type" value="Genomic_DNA"/>
</dbReference>
<gene>
    <name evidence="5" type="ORF">Megvenef_01173</name>
</gene>
<feature type="active site" description="Proton acceptor" evidence="2">
    <location>
        <position position="255"/>
    </location>
</feature>
<reference evidence="5 6" key="1">
    <citation type="submission" date="2023-03" db="EMBL/GenBank/DDBJ databases">
        <title>Host association and intracellularity evolved multiple times independently in the Rickettsiales.</title>
        <authorList>
            <person name="Castelli M."/>
            <person name="Nardi T."/>
            <person name="Gammuto L."/>
            <person name="Bellinzona G."/>
            <person name="Sabaneyeva E."/>
            <person name="Potekhin A."/>
            <person name="Serra V."/>
            <person name="Petroni G."/>
            <person name="Sassera D."/>
        </authorList>
    </citation>
    <scope>NUCLEOTIDE SEQUENCE [LARGE SCALE GENOMIC DNA]</scope>
    <source>
        <strain evidence="5 6">Sr 2-6</strain>
    </source>
</reference>
<dbReference type="InterPro" id="IPR016035">
    <property type="entry name" value="Acyl_Trfase/lysoPLipase"/>
</dbReference>
<dbReference type="PANTHER" id="PTHR46394">
    <property type="entry name" value="ANNEXIN"/>
    <property type="match status" value="1"/>
</dbReference>
<dbReference type="Pfam" id="PF01734">
    <property type="entry name" value="Patatin"/>
    <property type="match status" value="1"/>
</dbReference>
<organism evidence="5 6">
    <name type="scientific">Candidatus Megaera venefica</name>
    <dbReference type="NCBI Taxonomy" id="2055910"/>
    <lineage>
        <taxon>Bacteria</taxon>
        <taxon>Pseudomonadati</taxon>
        <taxon>Pseudomonadota</taxon>
        <taxon>Alphaproteobacteria</taxon>
        <taxon>Rickettsiales</taxon>
        <taxon>Rickettsiaceae</taxon>
        <taxon>Candidatus Megaera</taxon>
    </lineage>
</organism>
<comment type="caution">
    <text evidence="5">The sequence shown here is derived from an EMBL/GenBank/DDBJ whole genome shotgun (WGS) entry which is preliminary data.</text>
</comment>
<feature type="short sequence motif" description="DGA/G" evidence="2">
    <location>
        <begin position="255"/>
        <end position="257"/>
    </location>
</feature>